<proteinExistence type="predicted"/>
<evidence type="ECO:0000313" key="2">
    <source>
        <dbReference type="Proteomes" id="UP000287023"/>
    </source>
</evidence>
<dbReference type="Proteomes" id="UP000287023">
    <property type="component" value="Unassembled WGS sequence"/>
</dbReference>
<evidence type="ECO:0000313" key="1">
    <source>
        <dbReference type="EMBL" id="RUR33007.1"/>
    </source>
</evidence>
<protein>
    <recommendedName>
        <fullName evidence="3">Type 4 fimbrial biogenesis protein PilX N-terminal domain-containing protein</fullName>
    </recommendedName>
</protein>
<dbReference type="OrthoDB" id="6151308at2"/>
<keyword evidence="2" id="KW-1185">Reference proteome</keyword>
<dbReference type="EMBL" id="RZHF01000006">
    <property type="protein sequence ID" value="RUR33007.1"/>
    <property type="molecule type" value="Genomic_DNA"/>
</dbReference>
<gene>
    <name evidence="1" type="ORF">ELY38_05505</name>
</gene>
<reference evidence="1 2" key="1">
    <citation type="submission" date="2018-12" db="EMBL/GenBank/DDBJ databases">
        <title>three novel Halomonas strain isolated from plants.</title>
        <authorList>
            <person name="Sun C."/>
        </authorList>
    </citation>
    <scope>NUCLEOTIDE SEQUENCE [LARGE SCALE GENOMIC DNA]</scope>
    <source>
        <strain evidence="1 2">JCM 18142</strain>
    </source>
</reference>
<name>A0A433KTV6_9GAMM</name>
<comment type="caution">
    <text evidence="1">The sequence shown here is derived from an EMBL/GenBank/DDBJ whole genome shotgun (WGS) entry which is preliminary data.</text>
</comment>
<dbReference type="AlphaFoldDB" id="A0A433KTV6"/>
<evidence type="ECO:0008006" key="3">
    <source>
        <dbReference type="Google" id="ProtNLM"/>
    </source>
</evidence>
<accession>A0A433KTV6</accession>
<dbReference type="RefSeq" id="WP_127060504.1">
    <property type="nucleotide sequence ID" value="NZ_RZHF01000006.1"/>
</dbReference>
<organism evidence="1 2">
    <name type="scientific">Vreelandella nanhaiensis</name>
    <dbReference type="NCBI Taxonomy" id="1258546"/>
    <lineage>
        <taxon>Bacteria</taxon>
        <taxon>Pseudomonadati</taxon>
        <taxon>Pseudomonadota</taxon>
        <taxon>Gammaproteobacteria</taxon>
        <taxon>Oceanospirillales</taxon>
        <taxon>Halomonadaceae</taxon>
        <taxon>Vreelandella</taxon>
    </lineage>
</organism>
<sequence length="173" mass="19042">MKHQQGAALVIVMGLLSAALLVGVASMQSALVDERLAGNFRAYVQTQMVEESLLVAVAGNRHSAQRDILFTRLAESLGSGDHYRLQEKQLHELLGESTLKTLLNHLPFNQETAHGNQGANSLAVDVKKLNGRRMAVTVNRHGQADTQADIQPQAQLVFVQTDTESHWQLARFH</sequence>